<comment type="caution">
    <text evidence="1">The sequence shown here is derived from an EMBL/GenBank/DDBJ whole genome shotgun (WGS) entry which is preliminary data.</text>
</comment>
<proteinExistence type="predicted"/>
<dbReference type="EMBL" id="CAJOAY010037294">
    <property type="protein sequence ID" value="CAF4463027.1"/>
    <property type="molecule type" value="Genomic_DNA"/>
</dbReference>
<evidence type="ECO:0000313" key="2">
    <source>
        <dbReference type="Proteomes" id="UP000663881"/>
    </source>
</evidence>
<gene>
    <name evidence="1" type="ORF">OKA104_LOCUS54805</name>
</gene>
<accession>A0A820T8W2</accession>
<feature type="non-terminal residue" evidence="1">
    <location>
        <position position="124"/>
    </location>
</feature>
<name>A0A820T8W2_9BILA</name>
<feature type="non-terminal residue" evidence="1">
    <location>
        <position position="1"/>
    </location>
</feature>
<evidence type="ECO:0000313" key="1">
    <source>
        <dbReference type="EMBL" id="CAF4463027.1"/>
    </source>
</evidence>
<organism evidence="1 2">
    <name type="scientific">Adineta steineri</name>
    <dbReference type="NCBI Taxonomy" id="433720"/>
    <lineage>
        <taxon>Eukaryota</taxon>
        <taxon>Metazoa</taxon>
        <taxon>Spiralia</taxon>
        <taxon>Gnathifera</taxon>
        <taxon>Rotifera</taxon>
        <taxon>Eurotatoria</taxon>
        <taxon>Bdelloidea</taxon>
        <taxon>Adinetida</taxon>
        <taxon>Adinetidae</taxon>
        <taxon>Adineta</taxon>
    </lineage>
</organism>
<dbReference type="AlphaFoldDB" id="A0A820T8W2"/>
<sequence>SIDQSSVIITDIFQTDKNVLDFVEAKQIDLVISLNKSFYFDELEARLHERGVHYLGCSSDTLTLSDDQLYAKQFMIKHNIPTSDWIQCLTFDEGENYLNKYPNQQQWIIRATNGNKMVHCKTPD</sequence>
<protein>
    <submittedName>
        <fullName evidence="1">Uncharacterized protein</fullName>
    </submittedName>
</protein>
<reference evidence="1" key="1">
    <citation type="submission" date="2021-02" db="EMBL/GenBank/DDBJ databases">
        <authorList>
            <person name="Nowell W R."/>
        </authorList>
    </citation>
    <scope>NUCLEOTIDE SEQUENCE</scope>
</reference>
<dbReference type="Proteomes" id="UP000663881">
    <property type="component" value="Unassembled WGS sequence"/>
</dbReference>